<dbReference type="Gene3D" id="2.180.10.10">
    <property type="entry name" value="RHS repeat-associated core"/>
    <property type="match status" value="1"/>
</dbReference>
<evidence type="ECO:0000313" key="2">
    <source>
        <dbReference type="EMBL" id="AWC96082.1"/>
    </source>
</evidence>
<dbReference type="Proteomes" id="UP000244682">
    <property type="component" value="Chromosome"/>
</dbReference>
<evidence type="ECO:0000313" key="3">
    <source>
        <dbReference type="Proteomes" id="UP000244682"/>
    </source>
</evidence>
<organism evidence="2 3">
    <name type="scientific">Morganella morganii</name>
    <name type="common">Proteus morganii</name>
    <dbReference type="NCBI Taxonomy" id="582"/>
    <lineage>
        <taxon>Bacteria</taxon>
        <taxon>Pseudomonadati</taxon>
        <taxon>Pseudomonadota</taxon>
        <taxon>Gammaproteobacteria</taxon>
        <taxon>Enterobacterales</taxon>
        <taxon>Morganellaceae</taxon>
        <taxon>Morganella</taxon>
    </lineage>
</organism>
<dbReference type="AlphaFoldDB" id="A0AAU8ZT55"/>
<dbReference type="InterPro" id="IPR031325">
    <property type="entry name" value="RHS_repeat"/>
</dbReference>
<dbReference type="NCBIfam" id="TIGR01643">
    <property type="entry name" value="YD_repeat_2x"/>
    <property type="match status" value="1"/>
</dbReference>
<feature type="region of interest" description="Disordered" evidence="1">
    <location>
        <begin position="48"/>
        <end position="70"/>
    </location>
</feature>
<dbReference type="InterPro" id="IPR006530">
    <property type="entry name" value="YD"/>
</dbReference>
<dbReference type="Pfam" id="PF05593">
    <property type="entry name" value="RHS_repeat"/>
    <property type="match status" value="1"/>
</dbReference>
<dbReference type="EMBL" id="CP028956">
    <property type="protein sequence ID" value="AWC96082.1"/>
    <property type="molecule type" value="Genomic_DNA"/>
</dbReference>
<protein>
    <submittedName>
        <fullName evidence="2">Uncharacterized protein</fullName>
    </submittedName>
</protein>
<proteinExistence type="predicted"/>
<accession>A0AAU8ZT55</accession>
<evidence type="ECO:0000256" key="1">
    <source>
        <dbReference type="SAM" id="MobiDB-lite"/>
    </source>
</evidence>
<gene>
    <name evidence="2" type="ORF">AM380_19855</name>
</gene>
<sequence length="70" mass="8047">MTERTDPAGHRLGFRYDRFGRLKALVNEKDESYRFEYDALHRLTRRGTSGRNMIMTSPGTEPAATPGHIH</sequence>
<reference evidence="2 3" key="1">
    <citation type="submission" date="2018-04" db="EMBL/GenBank/DDBJ databases">
        <title>Whole genome sequencing of Morganella morganii AR_0133.</title>
        <authorList>
            <person name="Conlan S."/>
            <person name="Thomas P.J."/>
            <person name="Mullikin J."/>
            <person name="Frank K.M."/>
            <person name="Segre J.A."/>
        </authorList>
    </citation>
    <scope>NUCLEOTIDE SEQUENCE [LARGE SCALE GENOMIC DNA]</scope>
    <source>
        <strain evidence="2 3">AR_0133</strain>
    </source>
</reference>
<name>A0AAU8ZT55_MORMO</name>
<feature type="compositionally biased region" description="Polar residues" evidence="1">
    <location>
        <begin position="48"/>
        <end position="59"/>
    </location>
</feature>